<protein>
    <submittedName>
        <fullName evidence="9">B3 domain-containing protein Os04g0347400</fullName>
    </submittedName>
</protein>
<keyword evidence="5" id="KW-0539">Nucleus</keyword>
<evidence type="ECO:0000313" key="8">
    <source>
        <dbReference type="Proteomes" id="UP001515500"/>
    </source>
</evidence>
<dbReference type="GO" id="GO:0005634">
    <property type="term" value="C:nucleus"/>
    <property type="evidence" value="ECO:0007669"/>
    <property type="project" value="UniProtKB-SubCell"/>
</dbReference>
<keyword evidence="4" id="KW-0804">Transcription</keyword>
<feature type="compositionally biased region" description="Basic and acidic residues" evidence="6">
    <location>
        <begin position="104"/>
        <end position="113"/>
    </location>
</feature>
<gene>
    <name evidence="9" type="primary">LOC120282130</name>
</gene>
<dbReference type="GO" id="GO:0003677">
    <property type="term" value="F:DNA binding"/>
    <property type="evidence" value="ECO:0007669"/>
    <property type="project" value="UniProtKB-KW"/>
</dbReference>
<dbReference type="RefSeq" id="XP_039144816.1">
    <property type="nucleotide sequence ID" value="XM_039288882.1"/>
</dbReference>
<reference evidence="9" key="1">
    <citation type="submission" date="2025-08" db="UniProtKB">
        <authorList>
            <consortium name="RefSeq"/>
        </authorList>
    </citation>
    <scope>IDENTIFICATION</scope>
</reference>
<dbReference type="AlphaFoldDB" id="A0AB40CXU6"/>
<dbReference type="Gene3D" id="2.40.330.10">
    <property type="entry name" value="DNA-binding pseudobarrel domain"/>
    <property type="match status" value="1"/>
</dbReference>
<evidence type="ECO:0000256" key="5">
    <source>
        <dbReference type="ARBA" id="ARBA00023242"/>
    </source>
</evidence>
<feature type="region of interest" description="Disordered" evidence="6">
    <location>
        <begin position="104"/>
        <end position="124"/>
    </location>
</feature>
<dbReference type="GeneID" id="120282130"/>
<name>A0AB40CXU6_DIOCR</name>
<dbReference type="PROSITE" id="PS50863">
    <property type="entry name" value="B3"/>
    <property type="match status" value="1"/>
</dbReference>
<dbReference type="PANTHER" id="PTHR31920:SF122">
    <property type="entry name" value="B3 DOMAIN-CONTAINING PROTEIN REM23"/>
    <property type="match status" value="1"/>
</dbReference>
<keyword evidence="8" id="KW-1185">Reference proteome</keyword>
<dbReference type="PANTHER" id="PTHR31920">
    <property type="entry name" value="B3 DOMAIN-CONTAINING"/>
    <property type="match status" value="1"/>
</dbReference>
<dbReference type="InterPro" id="IPR003340">
    <property type="entry name" value="B3_DNA-bd"/>
</dbReference>
<organism evidence="8 9">
    <name type="scientific">Dioscorea cayennensis subsp. rotundata</name>
    <name type="common">White Guinea yam</name>
    <name type="synonym">Dioscorea rotundata</name>
    <dbReference type="NCBI Taxonomy" id="55577"/>
    <lineage>
        <taxon>Eukaryota</taxon>
        <taxon>Viridiplantae</taxon>
        <taxon>Streptophyta</taxon>
        <taxon>Embryophyta</taxon>
        <taxon>Tracheophyta</taxon>
        <taxon>Spermatophyta</taxon>
        <taxon>Magnoliopsida</taxon>
        <taxon>Liliopsida</taxon>
        <taxon>Dioscoreales</taxon>
        <taxon>Dioscoreaceae</taxon>
        <taxon>Dioscorea</taxon>
    </lineage>
</organism>
<evidence type="ECO:0000256" key="2">
    <source>
        <dbReference type="ARBA" id="ARBA00023015"/>
    </source>
</evidence>
<comment type="subcellular location">
    <subcellularLocation>
        <location evidence="1">Nucleus</location>
    </subcellularLocation>
</comment>
<dbReference type="CDD" id="cd10017">
    <property type="entry name" value="B3_DNA"/>
    <property type="match status" value="1"/>
</dbReference>
<proteinExistence type="predicted"/>
<keyword evidence="2" id="KW-0805">Transcription regulation</keyword>
<dbReference type="InterPro" id="IPR050655">
    <property type="entry name" value="Plant_B3_domain"/>
</dbReference>
<feature type="domain" description="TF-B3" evidence="7">
    <location>
        <begin position="1"/>
        <end position="59"/>
    </location>
</feature>
<evidence type="ECO:0000256" key="6">
    <source>
        <dbReference type="SAM" id="MobiDB-lite"/>
    </source>
</evidence>
<dbReference type="Pfam" id="PF02362">
    <property type="entry name" value="B3"/>
    <property type="match status" value="1"/>
</dbReference>
<accession>A0AB40CXU6</accession>
<dbReference type="SUPFAM" id="SSF101936">
    <property type="entry name" value="DNA-binding pseudobarrel domain"/>
    <property type="match status" value="1"/>
</dbReference>
<sequence length="203" mass="22857">MIFSTGEFWHVKVQKTEEGLFFTDGWEEMIKAHGLGEGCILFFCYEGNMVFTLKIFGHDACRINNFCINRKGFKNRKANMEFNGIGEDSNSSLCRIPSANNCDETHMKEKDSNDGSGPSGLKVRKPMNSRVYRAQLQKLREHRRGLGAEDIPMKSTMLETELEEVDRSAIQGTHCGDAKGWLTCQQANSKDAPPLSIKCATQH</sequence>
<keyword evidence="3" id="KW-0238">DNA-binding</keyword>
<evidence type="ECO:0000256" key="1">
    <source>
        <dbReference type="ARBA" id="ARBA00004123"/>
    </source>
</evidence>
<evidence type="ECO:0000256" key="3">
    <source>
        <dbReference type="ARBA" id="ARBA00023125"/>
    </source>
</evidence>
<evidence type="ECO:0000313" key="9">
    <source>
        <dbReference type="RefSeq" id="XP_039144816.1"/>
    </source>
</evidence>
<evidence type="ECO:0000259" key="7">
    <source>
        <dbReference type="PROSITE" id="PS50863"/>
    </source>
</evidence>
<dbReference type="InterPro" id="IPR015300">
    <property type="entry name" value="DNA-bd_pseudobarrel_sf"/>
</dbReference>
<dbReference type="Proteomes" id="UP001515500">
    <property type="component" value="Chromosome 18"/>
</dbReference>
<evidence type="ECO:0000256" key="4">
    <source>
        <dbReference type="ARBA" id="ARBA00023163"/>
    </source>
</evidence>